<evidence type="ECO:0000256" key="3">
    <source>
        <dbReference type="SAM" id="MobiDB-lite"/>
    </source>
</evidence>
<evidence type="ECO:0000256" key="2">
    <source>
        <dbReference type="ARBA" id="ARBA00022801"/>
    </source>
</evidence>
<proteinExistence type="predicted"/>
<dbReference type="SUPFAM" id="SSF53098">
    <property type="entry name" value="Ribonuclease H-like"/>
    <property type="match status" value="1"/>
</dbReference>
<keyword evidence="5" id="KW-0269">Exonuclease</keyword>
<dbReference type="OrthoDB" id="8191639at2759"/>
<dbReference type="PANTHER" id="PTHR12801:SF158">
    <property type="entry name" value="RNA EXONUCLEASE 4"/>
    <property type="match status" value="1"/>
</dbReference>
<dbReference type="GO" id="GO:0005634">
    <property type="term" value="C:nucleus"/>
    <property type="evidence" value="ECO:0007669"/>
    <property type="project" value="TreeGrafter"/>
</dbReference>
<gene>
    <name evidence="5" type="ORF">BpHYR1_020341</name>
</gene>
<keyword evidence="2" id="KW-0378">Hydrolase</keyword>
<keyword evidence="6" id="KW-1185">Reference proteome</keyword>
<protein>
    <submittedName>
        <fullName evidence="5">RNA exonuclease 4</fullName>
    </submittedName>
</protein>
<name>A0A3M7RG49_BRAPC</name>
<dbReference type="STRING" id="10195.A0A3M7RG49"/>
<feature type="compositionally biased region" description="Basic residues" evidence="3">
    <location>
        <begin position="16"/>
        <end position="30"/>
    </location>
</feature>
<dbReference type="AlphaFoldDB" id="A0A3M7RG49"/>
<keyword evidence="1" id="KW-0540">Nuclease</keyword>
<dbReference type="PANTHER" id="PTHR12801">
    <property type="entry name" value="RNA EXONUCLEASE REXO1 / RECO3 FAMILY MEMBER-RELATED"/>
    <property type="match status" value="1"/>
</dbReference>
<dbReference type="InterPro" id="IPR047021">
    <property type="entry name" value="REXO1/3/4-like"/>
</dbReference>
<dbReference type="InterPro" id="IPR013520">
    <property type="entry name" value="Ribonucl_H"/>
</dbReference>
<dbReference type="GO" id="GO:0004527">
    <property type="term" value="F:exonuclease activity"/>
    <property type="evidence" value="ECO:0007669"/>
    <property type="project" value="UniProtKB-KW"/>
</dbReference>
<dbReference type="SMART" id="SM00479">
    <property type="entry name" value="EXOIII"/>
    <property type="match status" value="1"/>
</dbReference>
<dbReference type="EMBL" id="REGN01003453">
    <property type="protein sequence ID" value="RNA22434.1"/>
    <property type="molecule type" value="Genomic_DNA"/>
</dbReference>
<evidence type="ECO:0000256" key="1">
    <source>
        <dbReference type="ARBA" id="ARBA00022722"/>
    </source>
</evidence>
<organism evidence="5 6">
    <name type="scientific">Brachionus plicatilis</name>
    <name type="common">Marine rotifer</name>
    <name type="synonym">Brachionus muelleri</name>
    <dbReference type="NCBI Taxonomy" id="10195"/>
    <lineage>
        <taxon>Eukaryota</taxon>
        <taxon>Metazoa</taxon>
        <taxon>Spiralia</taxon>
        <taxon>Gnathifera</taxon>
        <taxon>Rotifera</taxon>
        <taxon>Eurotatoria</taxon>
        <taxon>Monogononta</taxon>
        <taxon>Pseudotrocha</taxon>
        <taxon>Ploima</taxon>
        <taxon>Brachionidae</taxon>
        <taxon>Brachionus</taxon>
    </lineage>
</organism>
<dbReference type="Proteomes" id="UP000276133">
    <property type="component" value="Unassembled WGS sequence"/>
</dbReference>
<dbReference type="Gene3D" id="3.30.420.10">
    <property type="entry name" value="Ribonuclease H-like superfamily/Ribonuclease H"/>
    <property type="match status" value="1"/>
</dbReference>
<feature type="domain" description="Exonuclease" evidence="4">
    <location>
        <begin position="121"/>
        <end position="240"/>
    </location>
</feature>
<reference evidence="5 6" key="1">
    <citation type="journal article" date="2018" name="Sci. Rep.">
        <title>Genomic signatures of local adaptation to the degree of environmental predictability in rotifers.</title>
        <authorList>
            <person name="Franch-Gras L."/>
            <person name="Hahn C."/>
            <person name="Garcia-Roger E.M."/>
            <person name="Carmona M.J."/>
            <person name="Serra M."/>
            <person name="Gomez A."/>
        </authorList>
    </citation>
    <scope>NUCLEOTIDE SEQUENCE [LARGE SCALE GENOMIC DNA]</scope>
    <source>
        <strain evidence="5">HYR1</strain>
    </source>
</reference>
<dbReference type="GO" id="GO:0003676">
    <property type="term" value="F:nucleic acid binding"/>
    <property type="evidence" value="ECO:0007669"/>
    <property type="project" value="InterPro"/>
</dbReference>
<sequence>MKSNKKSTTNKDHSKSGKKPSNKSHNKKNKKENFKVIVDLKKSNSTNLKKVLEDTAKQAKRLRQLRDKRRAQKGLPPLAESAPVQTENQKIWFEVDKVFLPEKNEPINQNTTTVTDAKITKVVAMDCEMVGVGEAGKDSILARLIQKEVAELIDGKTLVGHALHNDLQVLLLSHPKKKLRDTQKCKLFRQKFPTLGSLSSLKKLAQTLLGISIQDGEHNSVQDAQAAMRIYTTFKKEWEQFLRDRKSGKIISKKEGTEMATQKIELGTQLDDIKIKGNESHKKYWFKAPHIKPYLNHI</sequence>
<feature type="region of interest" description="Disordered" evidence="3">
    <location>
        <begin position="1"/>
        <end position="34"/>
    </location>
</feature>
<comment type="caution">
    <text evidence="5">The sequence shown here is derived from an EMBL/GenBank/DDBJ whole genome shotgun (WGS) entry which is preliminary data.</text>
</comment>
<accession>A0A3M7RG49</accession>
<dbReference type="InterPro" id="IPR036397">
    <property type="entry name" value="RNaseH_sf"/>
</dbReference>
<evidence type="ECO:0000259" key="4">
    <source>
        <dbReference type="SMART" id="SM00479"/>
    </source>
</evidence>
<dbReference type="InterPro" id="IPR012337">
    <property type="entry name" value="RNaseH-like_sf"/>
</dbReference>
<evidence type="ECO:0000313" key="5">
    <source>
        <dbReference type="EMBL" id="RNA22434.1"/>
    </source>
</evidence>
<evidence type="ECO:0000313" key="6">
    <source>
        <dbReference type="Proteomes" id="UP000276133"/>
    </source>
</evidence>